<proteinExistence type="inferred from homology"/>
<dbReference type="PANTHER" id="PTHR11361:SF148">
    <property type="entry name" value="DNA MISMATCH REPAIR PROTEIN MSH6"/>
    <property type="match status" value="1"/>
</dbReference>
<dbReference type="PANTHER" id="PTHR11361">
    <property type="entry name" value="DNA MISMATCH REPAIR PROTEIN MUTS FAMILY MEMBER"/>
    <property type="match status" value="1"/>
</dbReference>
<evidence type="ECO:0000259" key="5">
    <source>
        <dbReference type="SMART" id="SM00534"/>
    </source>
</evidence>
<reference evidence="6" key="1">
    <citation type="journal article" date="2021" name="Sci. Rep.">
        <title>Diploid genomic architecture of Nitzschia inconspicua, an elite biomass production diatom.</title>
        <authorList>
            <person name="Oliver A."/>
            <person name="Podell S."/>
            <person name="Pinowska A."/>
            <person name="Traller J.C."/>
            <person name="Smith S.R."/>
            <person name="McClure R."/>
            <person name="Beliaev A."/>
            <person name="Bohutskyi P."/>
            <person name="Hill E.A."/>
            <person name="Rabines A."/>
            <person name="Zheng H."/>
            <person name="Allen L.Z."/>
            <person name="Kuo A."/>
            <person name="Grigoriev I.V."/>
            <person name="Allen A.E."/>
            <person name="Hazlebeck D."/>
            <person name="Allen E.E."/>
        </authorList>
    </citation>
    <scope>NUCLEOTIDE SEQUENCE</scope>
    <source>
        <strain evidence="6">Hildebrandi</strain>
    </source>
</reference>
<dbReference type="Proteomes" id="UP000693970">
    <property type="component" value="Unassembled WGS sequence"/>
</dbReference>
<comment type="caution">
    <text evidence="6">The sequence shown here is derived from an EMBL/GenBank/DDBJ whole genome shotgun (WGS) entry which is preliminary data.</text>
</comment>
<evidence type="ECO:0000256" key="3">
    <source>
        <dbReference type="ARBA" id="ARBA00022840"/>
    </source>
</evidence>
<dbReference type="GO" id="GO:0005524">
    <property type="term" value="F:ATP binding"/>
    <property type="evidence" value="ECO:0007669"/>
    <property type="project" value="UniProtKB-KW"/>
</dbReference>
<evidence type="ECO:0000256" key="1">
    <source>
        <dbReference type="ARBA" id="ARBA00006271"/>
    </source>
</evidence>
<dbReference type="Pfam" id="PF00488">
    <property type="entry name" value="MutS_V"/>
    <property type="match status" value="1"/>
</dbReference>
<feature type="region of interest" description="Disordered" evidence="4">
    <location>
        <begin position="861"/>
        <end position="890"/>
    </location>
</feature>
<keyword evidence="7" id="KW-1185">Reference proteome</keyword>
<name>A0A9K3LNE9_9STRA</name>
<dbReference type="GO" id="GO:0032301">
    <property type="term" value="C:MutSalpha complex"/>
    <property type="evidence" value="ECO:0007669"/>
    <property type="project" value="TreeGrafter"/>
</dbReference>
<evidence type="ECO:0000256" key="4">
    <source>
        <dbReference type="SAM" id="MobiDB-lite"/>
    </source>
</evidence>
<evidence type="ECO:0000313" key="6">
    <source>
        <dbReference type="EMBL" id="KAG7364983.1"/>
    </source>
</evidence>
<dbReference type="InterPro" id="IPR045076">
    <property type="entry name" value="MutS"/>
</dbReference>
<keyword evidence="3" id="KW-0067">ATP-binding</keyword>
<protein>
    <submittedName>
        <fullName evidence="6">MutS2 protein</fullName>
    </submittedName>
</protein>
<evidence type="ECO:0000256" key="2">
    <source>
        <dbReference type="ARBA" id="ARBA00022741"/>
    </source>
</evidence>
<dbReference type="GO" id="GO:0140664">
    <property type="term" value="F:ATP-dependent DNA damage sensor activity"/>
    <property type="evidence" value="ECO:0007669"/>
    <property type="project" value="InterPro"/>
</dbReference>
<dbReference type="OrthoDB" id="1924787at2759"/>
<dbReference type="SMART" id="SM00534">
    <property type="entry name" value="MUTSac"/>
    <property type="match status" value="1"/>
</dbReference>
<feature type="domain" description="DNA mismatch repair proteins mutS family" evidence="5">
    <location>
        <begin position="427"/>
        <end position="627"/>
    </location>
</feature>
<accession>A0A9K3LNE9</accession>
<sequence>MGTKMTRRRKARGLVAGNFRLRITLILSLASSVSLAFLHSTISPQNGFGFGRPFGSPISSLLWSSQQDVDTLTTSLNSFPDDLINALDLQALMEDVARHAATKRGHRALMAVVETKPTLNSKNKTRNRLVSSNKRRDFMNELVTVAPTNNKSLLTIAHSAEEVRHHYQLVEEATALLHGSNDNPGDTVFYPPIYGADSDPFQVDAIPETDDDEWLWMPPNEITAEQILQAEQVLNSLLRVHQWSRREHSKSLAPHLAEMANEIDMDSLKDVFAELEGAVEIKRVRSITDIQGKSSYTVRLKPERFPVLQLLHEKEDELLQRGGKEFDEKVVAIQNEIELMTNQIVAGLAQRLLGVSSAIHHGLDIVATLDTIMSRAAYGISLDGAFPSVKEEGEIQVEKFIHPVLASAIDAELVVPVDLRLPSESGEQALVISGPNGGGKSISMKSFGMVSVLSKLGIPIPVSEVDKRPRIDFFDKILVNIGDNQNVLDGESTWTSILNTCATIIDTLNNHDGRSSLVLLDEFGSAGTDPEACGAVAQAILEEMMTKSCKIVVTTHSPRLKALSFEHSDIGCAAVLLNESTSSTEYKLPSFKLEYGIIGESYALGAASRTRPSLPSSVIRRASELMSVHNGETEESSTHKSYIQALTSSMEVQLERTKQAAVASEELQENLKKCREAMIALTGSYSSHLERQLDKLDDTFKQLKEAGKSEIDLVGETIAELKIIRKKIIDQQERLAQQGLRVLPIEYKLTPGESVVILSNGEWEGMTAKVVSDASATGTQLNANEVLVRPSSSLHAWDDVMMTNLDPMEERPLIIQRHELAIWEYDGAIDDSYKSKPATSISDSKRKVDLLLATINSVSTSQKTGTVKRRGAFQSSRDRKAASKGKKKRK</sequence>
<organism evidence="6 7">
    <name type="scientific">Nitzschia inconspicua</name>
    <dbReference type="NCBI Taxonomy" id="303405"/>
    <lineage>
        <taxon>Eukaryota</taxon>
        <taxon>Sar</taxon>
        <taxon>Stramenopiles</taxon>
        <taxon>Ochrophyta</taxon>
        <taxon>Bacillariophyta</taxon>
        <taxon>Bacillariophyceae</taxon>
        <taxon>Bacillariophycidae</taxon>
        <taxon>Bacillariales</taxon>
        <taxon>Bacillariaceae</taxon>
        <taxon>Nitzschia</taxon>
    </lineage>
</organism>
<comment type="similarity">
    <text evidence="1">Belongs to the DNA mismatch repair MutS family.</text>
</comment>
<dbReference type="GO" id="GO:0006298">
    <property type="term" value="P:mismatch repair"/>
    <property type="evidence" value="ECO:0007669"/>
    <property type="project" value="InterPro"/>
</dbReference>
<dbReference type="EMBL" id="JAGRRH010000009">
    <property type="protein sequence ID" value="KAG7364983.1"/>
    <property type="molecule type" value="Genomic_DNA"/>
</dbReference>
<dbReference type="GO" id="GO:0030983">
    <property type="term" value="F:mismatched DNA binding"/>
    <property type="evidence" value="ECO:0007669"/>
    <property type="project" value="InterPro"/>
</dbReference>
<keyword evidence="2" id="KW-0547">Nucleotide-binding</keyword>
<dbReference type="InterPro" id="IPR000432">
    <property type="entry name" value="DNA_mismatch_repair_MutS_C"/>
</dbReference>
<reference evidence="6" key="2">
    <citation type="submission" date="2021-04" db="EMBL/GenBank/DDBJ databases">
        <authorList>
            <person name="Podell S."/>
        </authorList>
    </citation>
    <scope>NUCLEOTIDE SEQUENCE</scope>
    <source>
        <strain evidence="6">Hildebrandi</strain>
    </source>
</reference>
<gene>
    <name evidence="6" type="ORF">IV203_038186</name>
</gene>
<dbReference type="AlphaFoldDB" id="A0A9K3LNE9"/>
<evidence type="ECO:0000313" key="7">
    <source>
        <dbReference type="Proteomes" id="UP000693970"/>
    </source>
</evidence>